<evidence type="ECO:0000313" key="9">
    <source>
        <dbReference type="EMBL" id="KAA0188363.1"/>
    </source>
</evidence>
<dbReference type="InterPro" id="IPR001506">
    <property type="entry name" value="Peptidase_M12A"/>
</dbReference>
<evidence type="ECO:0000256" key="2">
    <source>
        <dbReference type="ARBA" id="ARBA00022723"/>
    </source>
</evidence>
<evidence type="ECO:0000259" key="8">
    <source>
        <dbReference type="PROSITE" id="PS51864"/>
    </source>
</evidence>
<feature type="binding site" evidence="6">
    <location>
        <position position="73"/>
    </location>
    <ligand>
        <name>Zn(2+)</name>
        <dbReference type="ChEBI" id="CHEBI:29105"/>
        <note>catalytic</note>
    </ligand>
</feature>
<keyword evidence="5 6" id="KW-0482">Metalloprotease</keyword>
<dbReference type="Pfam" id="PF01400">
    <property type="entry name" value="Astacin"/>
    <property type="match status" value="1"/>
</dbReference>
<feature type="binding site" evidence="6">
    <location>
        <position position="67"/>
    </location>
    <ligand>
        <name>Zn(2+)</name>
        <dbReference type="ChEBI" id="CHEBI:29105"/>
        <note>catalytic</note>
    </ligand>
</feature>
<evidence type="ECO:0000256" key="4">
    <source>
        <dbReference type="ARBA" id="ARBA00022833"/>
    </source>
</evidence>
<evidence type="ECO:0000256" key="3">
    <source>
        <dbReference type="ARBA" id="ARBA00022801"/>
    </source>
</evidence>
<evidence type="ECO:0000256" key="5">
    <source>
        <dbReference type="ARBA" id="ARBA00023049"/>
    </source>
</evidence>
<evidence type="ECO:0000256" key="7">
    <source>
        <dbReference type="RuleBase" id="RU361183"/>
    </source>
</evidence>
<accession>A0A6A0GTT5</accession>
<comment type="cofactor">
    <cofactor evidence="6 7">
        <name>Zn(2+)</name>
        <dbReference type="ChEBI" id="CHEBI:29105"/>
    </cofactor>
    <text evidence="6 7">Binds 1 zinc ion per subunit.</text>
</comment>
<organism evidence="9">
    <name type="scientific">Hyalella azteca</name>
    <name type="common">Amphipod</name>
    <dbReference type="NCBI Taxonomy" id="294128"/>
    <lineage>
        <taxon>Eukaryota</taxon>
        <taxon>Metazoa</taxon>
        <taxon>Ecdysozoa</taxon>
        <taxon>Arthropoda</taxon>
        <taxon>Crustacea</taxon>
        <taxon>Multicrustacea</taxon>
        <taxon>Malacostraca</taxon>
        <taxon>Eumalacostraca</taxon>
        <taxon>Peracarida</taxon>
        <taxon>Amphipoda</taxon>
        <taxon>Senticaudata</taxon>
        <taxon>Talitrida</taxon>
        <taxon>Talitroidea</taxon>
        <taxon>Hyalellidae</taxon>
        <taxon>Hyalella</taxon>
    </lineage>
</organism>
<gene>
    <name evidence="9" type="ORF">HAZT_HAZT010947</name>
</gene>
<keyword evidence="3 6" id="KW-0378">Hydrolase</keyword>
<dbReference type="PRINTS" id="PR00480">
    <property type="entry name" value="ASTACIN"/>
</dbReference>
<reference evidence="9" key="2">
    <citation type="journal article" date="2018" name="Environ. Sci. Technol.">
        <title>The Toxicogenome of Hyalella azteca: A Model for Sediment Ecotoxicology and Evolutionary Toxicology.</title>
        <authorList>
            <person name="Poynton H.C."/>
            <person name="Hasenbein S."/>
            <person name="Benoit J.B."/>
            <person name="Sepulveda M.S."/>
            <person name="Poelchau M.F."/>
            <person name="Hughes D.S.T."/>
            <person name="Murali S.C."/>
            <person name="Chen S."/>
            <person name="Glastad K.M."/>
            <person name="Goodisman M.A.D."/>
            <person name="Werren J.H."/>
            <person name="Vineis J.H."/>
            <person name="Bowen J.L."/>
            <person name="Friedrich M."/>
            <person name="Jones J."/>
            <person name="Robertson H.M."/>
            <person name="Feyereisen R."/>
            <person name="Mechler-Hickson A."/>
            <person name="Mathers N."/>
            <person name="Lee C.E."/>
            <person name="Colbourne J.K."/>
            <person name="Biales A."/>
            <person name="Johnston J.S."/>
            <person name="Wellborn G.A."/>
            <person name="Rosendale A.J."/>
            <person name="Cridge A.G."/>
            <person name="Munoz-Torres M.C."/>
            <person name="Bain P.A."/>
            <person name="Manny A.R."/>
            <person name="Major K.M."/>
            <person name="Lambert F.N."/>
            <person name="Vulpe C.D."/>
            <person name="Tuck P."/>
            <person name="Blalock B.J."/>
            <person name="Lin Y.Y."/>
            <person name="Smith M.E."/>
            <person name="Ochoa-Acuna H."/>
            <person name="Chen M.M."/>
            <person name="Childers C.P."/>
            <person name="Qu J."/>
            <person name="Dugan S."/>
            <person name="Lee S.L."/>
            <person name="Chao H."/>
            <person name="Dinh H."/>
            <person name="Han Y."/>
            <person name="Doddapaneni H."/>
            <person name="Worley K.C."/>
            <person name="Muzny D.M."/>
            <person name="Gibbs R.A."/>
            <person name="Richards S."/>
        </authorList>
    </citation>
    <scope>NUCLEOTIDE SEQUENCE</scope>
    <source>
        <strain evidence="9">HAZT.00-mixed</strain>
        <tissue evidence="9">Whole organism</tissue>
    </source>
</reference>
<dbReference type="Gene3D" id="3.40.390.10">
    <property type="entry name" value="Collagenase (Catalytic Domain)"/>
    <property type="match status" value="1"/>
</dbReference>
<feature type="binding site" evidence="6">
    <location>
        <position position="63"/>
    </location>
    <ligand>
        <name>Zn(2+)</name>
        <dbReference type="ChEBI" id="CHEBI:29105"/>
        <note>catalytic</note>
    </ligand>
</feature>
<reference evidence="9" key="3">
    <citation type="submission" date="2019-06" db="EMBL/GenBank/DDBJ databases">
        <authorList>
            <person name="Poynton C."/>
            <person name="Hasenbein S."/>
            <person name="Benoit J.B."/>
            <person name="Sepulveda M.S."/>
            <person name="Poelchau M.F."/>
            <person name="Murali S.C."/>
            <person name="Chen S."/>
            <person name="Glastad K.M."/>
            <person name="Werren J.H."/>
            <person name="Vineis J.H."/>
            <person name="Bowen J.L."/>
            <person name="Friedrich M."/>
            <person name="Jones J."/>
            <person name="Robertson H.M."/>
            <person name="Feyereisen R."/>
            <person name="Mechler-Hickson A."/>
            <person name="Mathers N."/>
            <person name="Lee C.E."/>
            <person name="Colbourne J.K."/>
            <person name="Biales A."/>
            <person name="Johnston J.S."/>
            <person name="Wellborn G.A."/>
            <person name="Rosendale A.J."/>
            <person name="Cridge A.G."/>
            <person name="Munoz-Torres M.C."/>
            <person name="Bain P.A."/>
            <person name="Manny A.R."/>
            <person name="Major K.M."/>
            <person name="Lambert F.N."/>
            <person name="Vulpe C.D."/>
            <person name="Tuck P."/>
            <person name="Blalock B.J."/>
            <person name="Lin Y.-Y."/>
            <person name="Smith M.E."/>
            <person name="Ochoa-Acuna H."/>
            <person name="Chen M.-J.M."/>
            <person name="Childers C.P."/>
            <person name="Qu J."/>
            <person name="Dugan S."/>
            <person name="Lee S.L."/>
            <person name="Chao H."/>
            <person name="Dinh H."/>
            <person name="Han Y."/>
            <person name="Doddapaneni H."/>
            <person name="Worley K.C."/>
            <person name="Muzny D.M."/>
            <person name="Gibbs R.A."/>
            <person name="Richards S."/>
        </authorList>
    </citation>
    <scope>NUCLEOTIDE SEQUENCE</scope>
    <source>
        <strain evidence="9">HAZT.00-mixed</strain>
        <tissue evidence="9">Whole organism</tissue>
    </source>
</reference>
<dbReference type="InterPro" id="IPR006026">
    <property type="entry name" value="Peptidase_Metallo"/>
</dbReference>
<feature type="domain" description="Peptidase M12A" evidence="8">
    <location>
        <begin position="1"/>
        <end position="122"/>
    </location>
</feature>
<name>A0A6A0GTT5_HYAAZ</name>
<dbReference type="PANTHER" id="PTHR10127">
    <property type="entry name" value="DISCOIDIN, CUB, EGF, LAMININ , AND ZINC METALLOPROTEASE DOMAIN CONTAINING"/>
    <property type="match status" value="1"/>
</dbReference>
<keyword evidence="4 6" id="KW-0862">Zinc</keyword>
<dbReference type="GO" id="GO:0008270">
    <property type="term" value="F:zinc ion binding"/>
    <property type="evidence" value="ECO:0007669"/>
    <property type="project" value="UniProtKB-UniRule"/>
</dbReference>
<reference evidence="9" key="1">
    <citation type="submission" date="2014-08" db="EMBL/GenBank/DDBJ databases">
        <authorList>
            <person name="Murali S."/>
            <person name="Richards S."/>
            <person name="Bandaranaike D."/>
            <person name="Bellair M."/>
            <person name="Blankenburg K."/>
            <person name="Chao H."/>
            <person name="Dinh H."/>
            <person name="Doddapaneni H."/>
            <person name="Dugan-Rocha S."/>
            <person name="Elkadiri S."/>
            <person name="Gnanaolivu R."/>
            <person name="Hughes D."/>
            <person name="Lee S."/>
            <person name="Li M."/>
            <person name="Ming W."/>
            <person name="Munidasa M."/>
            <person name="Muniz J."/>
            <person name="Nguyen L."/>
            <person name="Osuji N."/>
            <person name="Pu L.-L."/>
            <person name="Puazo M."/>
            <person name="Skinner E."/>
            <person name="Qu C."/>
            <person name="Quiroz J."/>
            <person name="Raj R."/>
            <person name="Weissenberger G."/>
            <person name="Xin Y."/>
            <person name="Zou X."/>
            <person name="Han Y."/>
            <person name="Worley K."/>
            <person name="Muzny D."/>
            <person name="Gibbs R."/>
        </authorList>
    </citation>
    <scope>NUCLEOTIDE SEQUENCE</scope>
    <source>
        <strain evidence="9">HAZT.00-mixed</strain>
        <tissue evidence="9">Whole organism</tissue>
    </source>
</reference>
<evidence type="ECO:0000256" key="1">
    <source>
        <dbReference type="ARBA" id="ARBA00022670"/>
    </source>
</evidence>
<sequence>MDVWEANTCIRFHEIPAAVNYPHLVFRNDGPGCYSSVGRISWMNGQAVNLAIDCFNAIGVPIHEIGHAMGLFHEQSRLDRDDYVTVMSDNIQPGKANNFNKEVTNNFNLPYDYSSVMHYGST</sequence>
<dbReference type="GO" id="GO:0006508">
    <property type="term" value="P:proteolysis"/>
    <property type="evidence" value="ECO:0007669"/>
    <property type="project" value="UniProtKB-KW"/>
</dbReference>
<dbReference type="PANTHER" id="PTHR10127:SF780">
    <property type="entry name" value="METALLOENDOPEPTIDASE"/>
    <property type="match status" value="1"/>
</dbReference>
<dbReference type="GO" id="GO:0004222">
    <property type="term" value="F:metalloendopeptidase activity"/>
    <property type="evidence" value="ECO:0007669"/>
    <property type="project" value="UniProtKB-UniRule"/>
</dbReference>
<dbReference type="Proteomes" id="UP000711488">
    <property type="component" value="Unassembled WGS sequence"/>
</dbReference>
<dbReference type="SMART" id="SM00235">
    <property type="entry name" value="ZnMc"/>
    <property type="match status" value="1"/>
</dbReference>
<dbReference type="InterPro" id="IPR024079">
    <property type="entry name" value="MetalloPept_cat_dom_sf"/>
</dbReference>
<comment type="caution">
    <text evidence="6">Lacks conserved residue(s) required for the propagation of feature annotation.</text>
</comment>
<comment type="caution">
    <text evidence="9">The sequence shown here is derived from an EMBL/GenBank/DDBJ whole genome shotgun (WGS) entry which is preliminary data.</text>
</comment>
<dbReference type="PROSITE" id="PS51864">
    <property type="entry name" value="ASTACIN"/>
    <property type="match status" value="1"/>
</dbReference>
<protein>
    <recommendedName>
        <fullName evidence="7">Metalloendopeptidase</fullName>
        <ecNumber evidence="7">3.4.24.-</ecNumber>
    </recommendedName>
</protein>
<dbReference type="EC" id="3.4.24.-" evidence="7"/>
<keyword evidence="1 6" id="KW-0645">Protease</keyword>
<proteinExistence type="predicted"/>
<keyword evidence="2 6" id="KW-0479">Metal-binding</keyword>
<feature type="active site" evidence="6">
    <location>
        <position position="64"/>
    </location>
</feature>
<dbReference type="SUPFAM" id="SSF55486">
    <property type="entry name" value="Metalloproteases ('zincins'), catalytic domain"/>
    <property type="match status" value="1"/>
</dbReference>
<dbReference type="AlphaFoldDB" id="A0A6A0GTT5"/>
<evidence type="ECO:0000256" key="6">
    <source>
        <dbReference type="PROSITE-ProRule" id="PRU01211"/>
    </source>
</evidence>
<dbReference type="EMBL" id="JQDR03014278">
    <property type="protein sequence ID" value="KAA0188363.1"/>
    <property type="molecule type" value="Genomic_DNA"/>
</dbReference>
<feature type="non-terminal residue" evidence="9">
    <location>
        <position position="122"/>
    </location>
</feature>